<reference evidence="9" key="1">
    <citation type="submission" date="2023-07" db="EMBL/GenBank/DDBJ databases">
        <title>draft genome sequence of fig (Ficus carica).</title>
        <authorList>
            <person name="Takahashi T."/>
            <person name="Nishimura K."/>
        </authorList>
    </citation>
    <scope>NUCLEOTIDE SEQUENCE</scope>
</reference>
<keyword evidence="3" id="KW-0964">Secreted</keyword>
<evidence type="ECO:0000256" key="7">
    <source>
        <dbReference type="ARBA" id="ARBA00023098"/>
    </source>
</evidence>
<proteinExistence type="inferred from homology"/>
<gene>
    <name evidence="9" type="ORF">TIFTF001_033462</name>
</gene>
<dbReference type="EMBL" id="BTGU01000177">
    <property type="protein sequence ID" value="GMN64389.1"/>
    <property type="molecule type" value="Genomic_DNA"/>
</dbReference>
<evidence type="ECO:0000256" key="3">
    <source>
        <dbReference type="ARBA" id="ARBA00022525"/>
    </source>
</evidence>
<protein>
    <recommendedName>
        <fullName evidence="11">GDSL esterase/lipase</fullName>
    </recommendedName>
</protein>
<dbReference type="Proteomes" id="UP001187192">
    <property type="component" value="Unassembled WGS sequence"/>
</dbReference>
<evidence type="ECO:0000256" key="6">
    <source>
        <dbReference type="ARBA" id="ARBA00022963"/>
    </source>
</evidence>
<dbReference type="SUPFAM" id="SSF52266">
    <property type="entry name" value="SGNH hydrolase"/>
    <property type="match status" value="1"/>
</dbReference>
<evidence type="ECO:0008006" key="11">
    <source>
        <dbReference type="Google" id="ProtNLM"/>
    </source>
</evidence>
<keyword evidence="7" id="KW-0443">Lipid metabolism</keyword>
<dbReference type="PANTHER" id="PTHR45650:SF43">
    <property type="entry name" value="GDSL ESTERASE_LIPASE 7-LIKE"/>
    <property type="match status" value="1"/>
</dbReference>
<dbReference type="InterPro" id="IPR051238">
    <property type="entry name" value="GDSL_esterase/lipase"/>
</dbReference>
<evidence type="ECO:0000256" key="8">
    <source>
        <dbReference type="SAM" id="SignalP"/>
    </source>
</evidence>
<evidence type="ECO:0000313" key="10">
    <source>
        <dbReference type="Proteomes" id="UP001187192"/>
    </source>
</evidence>
<dbReference type="InterPro" id="IPR036514">
    <property type="entry name" value="SGNH_hydro_sf"/>
</dbReference>
<dbReference type="InterPro" id="IPR001087">
    <property type="entry name" value="GDSL"/>
</dbReference>
<comment type="subcellular location">
    <subcellularLocation>
        <location evidence="1">Secreted</location>
    </subcellularLocation>
</comment>
<dbReference type="GO" id="GO:0016788">
    <property type="term" value="F:hydrolase activity, acting on ester bonds"/>
    <property type="evidence" value="ECO:0007669"/>
    <property type="project" value="InterPro"/>
</dbReference>
<feature type="chain" id="PRO_5041645318" description="GDSL esterase/lipase" evidence="8">
    <location>
        <begin position="28"/>
        <end position="383"/>
    </location>
</feature>
<evidence type="ECO:0000256" key="4">
    <source>
        <dbReference type="ARBA" id="ARBA00022729"/>
    </source>
</evidence>
<comment type="similarity">
    <text evidence="2">Belongs to the 'GDSL' lipolytic enzyme family.</text>
</comment>
<dbReference type="GO" id="GO:0005576">
    <property type="term" value="C:extracellular region"/>
    <property type="evidence" value="ECO:0007669"/>
    <property type="project" value="UniProtKB-SubCell"/>
</dbReference>
<keyword evidence="5" id="KW-0378">Hydrolase</keyword>
<organism evidence="9 10">
    <name type="scientific">Ficus carica</name>
    <name type="common">Common fig</name>
    <dbReference type="NCBI Taxonomy" id="3494"/>
    <lineage>
        <taxon>Eukaryota</taxon>
        <taxon>Viridiplantae</taxon>
        <taxon>Streptophyta</taxon>
        <taxon>Embryophyta</taxon>
        <taxon>Tracheophyta</taxon>
        <taxon>Spermatophyta</taxon>
        <taxon>Magnoliopsida</taxon>
        <taxon>eudicotyledons</taxon>
        <taxon>Gunneridae</taxon>
        <taxon>Pentapetalae</taxon>
        <taxon>rosids</taxon>
        <taxon>fabids</taxon>
        <taxon>Rosales</taxon>
        <taxon>Moraceae</taxon>
        <taxon>Ficeae</taxon>
        <taxon>Ficus</taxon>
    </lineage>
</organism>
<feature type="signal peptide" evidence="8">
    <location>
        <begin position="1"/>
        <end position="27"/>
    </location>
</feature>
<dbReference type="InterPro" id="IPR035669">
    <property type="entry name" value="SGNH_plant_lipase-like"/>
</dbReference>
<evidence type="ECO:0000256" key="1">
    <source>
        <dbReference type="ARBA" id="ARBA00004613"/>
    </source>
</evidence>
<name>A0AA88DYU8_FICCA</name>
<keyword evidence="6" id="KW-0442">Lipid degradation</keyword>
<accession>A0AA88DYU8</accession>
<dbReference type="Gene3D" id="3.40.50.1110">
    <property type="entry name" value="SGNH hydrolase"/>
    <property type="match status" value="1"/>
</dbReference>
<keyword evidence="4 8" id="KW-0732">Signal</keyword>
<keyword evidence="10" id="KW-1185">Reference proteome</keyword>
<sequence length="383" mass="42838">MAKLSISLLLVWSFLLFLFLFLRVSKAHELAPALYVFGDSNIDAGNNNPFNTFAKANYPPYGVDFPGGISGRPTNGYNIADFFVIGAFPALRFDDGKIVFTACAEWLGLNVPPAFRLVNSSATKSLQQGFNYGSSSAGILPDTATKIFKCVMSLGEQVDMFQKTIEEYLPSQFQSHDRLSEHVSKSIYLVVMGVNDISLNFLRKENSSNPLDYLRYFDLLVEKLENRLKDLYELGARKFVVFEIEAFGCLPFYVNKFKPANSKCVDHLNAMVLMYNAKLTLKLQELQFKLEGSNFVLGKYYDYTLSLVENPSLAGLKDASNPCCAVLPFGVCDHKKAPCRDRNSHAFFDAHHPTEAAYKVFAERCFNGLGSCIPINVKQLAML</sequence>
<comment type="caution">
    <text evidence="9">The sequence shown here is derived from an EMBL/GenBank/DDBJ whole genome shotgun (WGS) entry which is preliminary data.</text>
</comment>
<evidence type="ECO:0000313" key="9">
    <source>
        <dbReference type="EMBL" id="GMN64389.1"/>
    </source>
</evidence>
<dbReference type="AlphaFoldDB" id="A0AA88DYU8"/>
<dbReference type="CDD" id="cd01837">
    <property type="entry name" value="SGNH_plant_lipase_like"/>
    <property type="match status" value="1"/>
</dbReference>
<dbReference type="Gramene" id="FCD_00013038-RA">
    <property type="protein sequence ID" value="FCD_00013038-RA:cds"/>
    <property type="gene ID" value="FCD_00013038"/>
</dbReference>
<evidence type="ECO:0000256" key="2">
    <source>
        <dbReference type="ARBA" id="ARBA00008668"/>
    </source>
</evidence>
<evidence type="ECO:0000256" key="5">
    <source>
        <dbReference type="ARBA" id="ARBA00022801"/>
    </source>
</evidence>
<dbReference type="GO" id="GO:0016042">
    <property type="term" value="P:lipid catabolic process"/>
    <property type="evidence" value="ECO:0007669"/>
    <property type="project" value="UniProtKB-KW"/>
</dbReference>
<dbReference type="PANTHER" id="PTHR45650">
    <property type="entry name" value="GDSL-LIKE LIPASE/ACYLHYDROLASE-RELATED"/>
    <property type="match status" value="1"/>
</dbReference>
<dbReference type="Pfam" id="PF00657">
    <property type="entry name" value="Lipase_GDSL"/>
    <property type="match status" value="1"/>
</dbReference>